<evidence type="ECO:0000313" key="1">
    <source>
        <dbReference type="EMBL" id="QQP57354.1"/>
    </source>
</evidence>
<feature type="non-terminal residue" evidence="1">
    <location>
        <position position="1"/>
    </location>
</feature>
<evidence type="ECO:0000313" key="2">
    <source>
        <dbReference type="Proteomes" id="UP000595437"/>
    </source>
</evidence>
<name>A0A7T8KK10_CALRO</name>
<keyword evidence="2" id="KW-1185">Reference proteome</keyword>
<proteinExistence type="predicted"/>
<dbReference type="AlphaFoldDB" id="A0A7T8KK10"/>
<feature type="non-terminal residue" evidence="1">
    <location>
        <position position="82"/>
    </location>
</feature>
<dbReference type="OrthoDB" id="4843387at2759"/>
<dbReference type="EMBL" id="CP045891">
    <property type="protein sequence ID" value="QQP57354.1"/>
    <property type="molecule type" value="Genomic_DNA"/>
</dbReference>
<reference evidence="2" key="1">
    <citation type="submission" date="2021-01" db="EMBL/GenBank/DDBJ databases">
        <title>Caligus Genome Assembly.</title>
        <authorList>
            <person name="Gallardo-Escarate C."/>
        </authorList>
    </citation>
    <scope>NUCLEOTIDE SEQUENCE [LARGE SCALE GENOMIC DNA]</scope>
</reference>
<sequence length="82" mass="9131">FIPWFWENFPVGMWCSSGWSARPYGEGHAAPRTCGPQSSGANPLDYAFWLHIESKAFTLCHTNIAALKAAVNQEWPACTRTS</sequence>
<dbReference type="Proteomes" id="UP000595437">
    <property type="component" value="Chromosome 2"/>
</dbReference>
<gene>
    <name evidence="1" type="ORF">FKW44_002306</name>
</gene>
<organism evidence="1 2">
    <name type="scientific">Caligus rogercresseyi</name>
    <name type="common">Sea louse</name>
    <dbReference type="NCBI Taxonomy" id="217165"/>
    <lineage>
        <taxon>Eukaryota</taxon>
        <taxon>Metazoa</taxon>
        <taxon>Ecdysozoa</taxon>
        <taxon>Arthropoda</taxon>
        <taxon>Crustacea</taxon>
        <taxon>Multicrustacea</taxon>
        <taxon>Hexanauplia</taxon>
        <taxon>Copepoda</taxon>
        <taxon>Siphonostomatoida</taxon>
        <taxon>Caligidae</taxon>
        <taxon>Caligus</taxon>
    </lineage>
</organism>
<protein>
    <submittedName>
        <fullName evidence="1">Uncharacterized protein</fullName>
    </submittedName>
</protein>
<accession>A0A7T8KK10</accession>